<reference evidence="8 9" key="1">
    <citation type="submission" date="2018-07" db="EMBL/GenBank/DDBJ databases">
        <title>Dyella solisilvae sp. nov., isolated from the pine and broad-leaved mixed forest soil.</title>
        <authorList>
            <person name="Gao Z."/>
            <person name="Qiu L."/>
        </authorList>
    </citation>
    <scope>NUCLEOTIDE SEQUENCE [LARGE SCALE GENOMIC DNA]</scope>
    <source>
        <strain evidence="8 9">DHG54</strain>
    </source>
</reference>
<evidence type="ECO:0000256" key="3">
    <source>
        <dbReference type="SAM" id="Coils"/>
    </source>
</evidence>
<feature type="domain" description="CusB-like beta-barrel" evidence="6">
    <location>
        <begin position="228"/>
        <end position="303"/>
    </location>
</feature>
<dbReference type="Gene3D" id="2.40.50.100">
    <property type="match status" value="1"/>
</dbReference>
<feature type="coiled-coil region" evidence="3">
    <location>
        <begin position="156"/>
        <end position="183"/>
    </location>
</feature>
<dbReference type="SUPFAM" id="SSF111369">
    <property type="entry name" value="HlyD-like secretion proteins"/>
    <property type="match status" value="1"/>
</dbReference>
<evidence type="ECO:0000259" key="5">
    <source>
        <dbReference type="Pfam" id="PF25917"/>
    </source>
</evidence>
<feature type="signal peptide" evidence="4">
    <location>
        <begin position="1"/>
        <end position="22"/>
    </location>
</feature>
<gene>
    <name evidence="8" type="ORF">DVT68_08860</name>
</gene>
<dbReference type="Gene3D" id="2.40.30.170">
    <property type="match status" value="1"/>
</dbReference>
<evidence type="ECO:0000259" key="7">
    <source>
        <dbReference type="Pfam" id="PF25975"/>
    </source>
</evidence>
<dbReference type="Gene3D" id="2.40.420.20">
    <property type="match status" value="1"/>
</dbReference>
<feature type="domain" description="Multidrug resistance protein MdtA-like barrel-sandwich hybrid" evidence="5">
    <location>
        <begin position="81"/>
        <end position="214"/>
    </location>
</feature>
<dbReference type="InterPro" id="IPR051909">
    <property type="entry name" value="MFP_Cation_Efflux"/>
</dbReference>
<comment type="similarity">
    <text evidence="1">Belongs to the membrane fusion protein (MFP) (TC 8.A.1) family.</text>
</comment>
<keyword evidence="9" id="KW-1185">Reference proteome</keyword>
<evidence type="ECO:0000313" key="9">
    <source>
        <dbReference type="Proteomes" id="UP000254711"/>
    </source>
</evidence>
<dbReference type="PANTHER" id="PTHR30097">
    <property type="entry name" value="CATION EFFLUX SYSTEM PROTEIN CUSB"/>
    <property type="match status" value="1"/>
</dbReference>
<evidence type="ECO:0000313" key="8">
    <source>
        <dbReference type="EMBL" id="RDI98625.1"/>
    </source>
</evidence>
<dbReference type="InterPro" id="IPR006143">
    <property type="entry name" value="RND_pump_MFP"/>
</dbReference>
<dbReference type="Proteomes" id="UP000254711">
    <property type="component" value="Unassembled WGS sequence"/>
</dbReference>
<dbReference type="InterPro" id="IPR058625">
    <property type="entry name" value="MdtA-like_BSH"/>
</dbReference>
<dbReference type="RefSeq" id="WP_114824714.1">
    <property type="nucleotide sequence ID" value="NZ_QQSY01000002.1"/>
</dbReference>
<accession>A0A370K7J5</accession>
<evidence type="ECO:0000259" key="6">
    <source>
        <dbReference type="Pfam" id="PF25954"/>
    </source>
</evidence>
<evidence type="ECO:0000256" key="4">
    <source>
        <dbReference type="SAM" id="SignalP"/>
    </source>
</evidence>
<organism evidence="8 9">
    <name type="scientific">Dyella solisilvae</name>
    <dbReference type="NCBI Taxonomy" id="1920168"/>
    <lineage>
        <taxon>Bacteria</taxon>
        <taxon>Pseudomonadati</taxon>
        <taxon>Pseudomonadota</taxon>
        <taxon>Gammaproteobacteria</taxon>
        <taxon>Lysobacterales</taxon>
        <taxon>Rhodanobacteraceae</taxon>
        <taxon>Dyella</taxon>
    </lineage>
</organism>
<dbReference type="NCBIfam" id="TIGR01730">
    <property type="entry name" value="RND_mfp"/>
    <property type="match status" value="1"/>
</dbReference>
<evidence type="ECO:0000256" key="2">
    <source>
        <dbReference type="ARBA" id="ARBA00022448"/>
    </source>
</evidence>
<dbReference type="EMBL" id="QQSY01000002">
    <property type="protein sequence ID" value="RDI98625.1"/>
    <property type="molecule type" value="Genomic_DNA"/>
</dbReference>
<dbReference type="InterPro" id="IPR058792">
    <property type="entry name" value="Beta-barrel_RND_2"/>
</dbReference>
<dbReference type="Pfam" id="PF25954">
    <property type="entry name" value="Beta-barrel_RND_2"/>
    <property type="match status" value="1"/>
</dbReference>
<dbReference type="GO" id="GO:0022857">
    <property type="term" value="F:transmembrane transporter activity"/>
    <property type="evidence" value="ECO:0007669"/>
    <property type="project" value="InterPro"/>
</dbReference>
<proteinExistence type="inferred from homology"/>
<dbReference type="FunFam" id="2.40.30.170:FF:000010">
    <property type="entry name" value="Efflux RND transporter periplasmic adaptor subunit"/>
    <property type="match status" value="1"/>
</dbReference>
<sequence>MSYRFPRLFFALAVSLSLAACAASHSAEDQAAAPPFVDDHGVLRVPEKSPLRKELAVAPVEVRNAPHAMEFPAQVESDPARTINVQAPLTGRVVQLKVGLGDHVSRNQLLAVIDSGDMAQAYADVAKANDALALANKQLDRAHGVQQAGGNAVKDLESAQSAYNQAKAEQARAQTRLNSFTSEGGSGAARSIQITAPTSGTITALNIAQGAFANDPTAVLMTIADLGSVWITANVPEADVGHVAKGQAVDATLMAFPSEEFHGQVTFVNAVLQADTRRDLVRATFANPDGRLKPNMFAKIRIAIPQPAQVFVPESALLMNNDSTTVFVEVSPWAFERRTVDLSYDETSGTRVLKGLKAGDRVIVKGGVLLND</sequence>
<dbReference type="Pfam" id="PF25975">
    <property type="entry name" value="CzcB_C"/>
    <property type="match status" value="1"/>
</dbReference>
<name>A0A370K7J5_9GAMM</name>
<feature type="chain" id="PRO_5016909921" evidence="4">
    <location>
        <begin position="23"/>
        <end position="372"/>
    </location>
</feature>
<dbReference type="AlphaFoldDB" id="A0A370K7J5"/>
<evidence type="ECO:0000256" key="1">
    <source>
        <dbReference type="ARBA" id="ARBA00009477"/>
    </source>
</evidence>
<dbReference type="InterPro" id="IPR058649">
    <property type="entry name" value="CzcB_C"/>
</dbReference>
<dbReference type="OrthoDB" id="9806939at2"/>
<keyword evidence="4" id="KW-0732">Signal</keyword>
<protein>
    <submittedName>
        <fullName evidence="8">Efflux RND transporter periplasmic adaptor subunit</fullName>
    </submittedName>
</protein>
<keyword evidence="2" id="KW-0813">Transport</keyword>
<feature type="domain" description="CzcB-like C-terminal circularly permuted SH3-like" evidence="7">
    <location>
        <begin position="310"/>
        <end position="366"/>
    </location>
</feature>
<dbReference type="PROSITE" id="PS51257">
    <property type="entry name" value="PROKAR_LIPOPROTEIN"/>
    <property type="match status" value="1"/>
</dbReference>
<comment type="caution">
    <text evidence="8">The sequence shown here is derived from an EMBL/GenBank/DDBJ whole genome shotgun (WGS) entry which is preliminary data.</text>
</comment>
<dbReference type="Pfam" id="PF25917">
    <property type="entry name" value="BSH_RND"/>
    <property type="match status" value="1"/>
</dbReference>
<dbReference type="GO" id="GO:0016020">
    <property type="term" value="C:membrane"/>
    <property type="evidence" value="ECO:0007669"/>
    <property type="project" value="InterPro"/>
</dbReference>
<keyword evidence="3" id="KW-0175">Coiled coil</keyword>
<dbReference type="Gene3D" id="1.10.287.470">
    <property type="entry name" value="Helix hairpin bin"/>
    <property type="match status" value="1"/>
</dbReference>